<evidence type="ECO:0000256" key="1">
    <source>
        <dbReference type="ARBA" id="ARBA00022801"/>
    </source>
</evidence>
<gene>
    <name evidence="3" type="ORF">ACFOZ4_03045</name>
</gene>
<keyword evidence="1 3" id="KW-0378">Hydrolase</keyword>
<organism evidence="3 4">
    <name type="scientific">Hamadaea flava</name>
    <dbReference type="NCBI Taxonomy" id="1742688"/>
    <lineage>
        <taxon>Bacteria</taxon>
        <taxon>Bacillati</taxon>
        <taxon>Actinomycetota</taxon>
        <taxon>Actinomycetes</taxon>
        <taxon>Micromonosporales</taxon>
        <taxon>Micromonosporaceae</taxon>
        <taxon>Hamadaea</taxon>
    </lineage>
</organism>
<sequence>MDSERRHIIDEACVLVEGPWTHRFVHANGSRFHVVEAGTGPLVLLLHGFPEFWWGWHAQMVALADAGYRAVAVDLRGYGATDKPPRGYDGFTLAADVMGLIRALGERDAALVGAGAGGMIAWTTAAFHPRMVRRLVVLGAAHPLRLRSAILTDLRGQTAASAQLLRFQLPRYEHQLTRDDAAAIGALLDAWTGPSFRSTSSYAEVRDRYCQAMRIPQAMFCALEAYRWAFRSVLRWHGYRFTRQLREPIVTPTLQLHGALDTAALPSTAQGSGRYVLAEYEWRLLDGIGHFPHLEAAETVTGEILRWIKA</sequence>
<dbReference type="PRINTS" id="PR00111">
    <property type="entry name" value="ABHYDROLASE"/>
</dbReference>
<reference evidence="4" key="1">
    <citation type="journal article" date="2019" name="Int. J. Syst. Evol. Microbiol.">
        <title>The Global Catalogue of Microorganisms (GCM) 10K type strain sequencing project: providing services to taxonomists for standard genome sequencing and annotation.</title>
        <authorList>
            <consortium name="The Broad Institute Genomics Platform"/>
            <consortium name="The Broad Institute Genome Sequencing Center for Infectious Disease"/>
            <person name="Wu L."/>
            <person name="Ma J."/>
        </authorList>
    </citation>
    <scope>NUCLEOTIDE SEQUENCE [LARGE SCALE GENOMIC DNA]</scope>
    <source>
        <strain evidence="4">CGMCC 4.7289</strain>
    </source>
</reference>
<dbReference type="RefSeq" id="WP_253759645.1">
    <property type="nucleotide sequence ID" value="NZ_JAMZDZ010000001.1"/>
</dbReference>
<dbReference type="InterPro" id="IPR000073">
    <property type="entry name" value="AB_hydrolase_1"/>
</dbReference>
<dbReference type="EMBL" id="JBHSAY010000003">
    <property type="protein sequence ID" value="MFC4129575.1"/>
    <property type="molecule type" value="Genomic_DNA"/>
</dbReference>
<accession>A0ABV8LH32</accession>
<evidence type="ECO:0000313" key="4">
    <source>
        <dbReference type="Proteomes" id="UP001595816"/>
    </source>
</evidence>
<evidence type="ECO:0000313" key="3">
    <source>
        <dbReference type="EMBL" id="MFC4129575.1"/>
    </source>
</evidence>
<dbReference type="Proteomes" id="UP001595816">
    <property type="component" value="Unassembled WGS sequence"/>
</dbReference>
<dbReference type="PRINTS" id="PR00412">
    <property type="entry name" value="EPOXHYDRLASE"/>
</dbReference>
<comment type="caution">
    <text evidence="3">The sequence shown here is derived from an EMBL/GenBank/DDBJ whole genome shotgun (WGS) entry which is preliminary data.</text>
</comment>
<name>A0ABV8LH32_9ACTN</name>
<protein>
    <submittedName>
        <fullName evidence="3">Alpha/beta fold hydrolase</fullName>
    </submittedName>
</protein>
<dbReference type="Gene3D" id="3.40.50.1820">
    <property type="entry name" value="alpha/beta hydrolase"/>
    <property type="match status" value="1"/>
</dbReference>
<proteinExistence type="predicted"/>
<feature type="domain" description="AB hydrolase-1" evidence="2">
    <location>
        <begin position="41"/>
        <end position="296"/>
    </location>
</feature>
<dbReference type="PANTHER" id="PTHR43329">
    <property type="entry name" value="EPOXIDE HYDROLASE"/>
    <property type="match status" value="1"/>
</dbReference>
<keyword evidence="4" id="KW-1185">Reference proteome</keyword>
<dbReference type="SUPFAM" id="SSF53474">
    <property type="entry name" value="alpha/beta-Hydrolases"/>
    <property type="match status" value="1"/>
</dbReference>
<dbReference type="InterPro" id="IPR000639">
    <property type="entry name" value="Epox_hydrolase-like"/>
</dbReference>
<dbReference type="Pfam" id="PF00561">
    <property type="entry name" value="Abhydrolase_1"/>
    <property type="match status" value="1"/>
</dbReference>
<dbReference type="GO" id="GO:0016787">
    <property type="term" value="F:hydrolase activity"/>
    <property type="evidence" value="ECO:0007669"/>
    <property type="project" value="UniProtKB-KW"/>
</dbReference>
<evidence type="ECO:0000259" key="2">
    <source>
        <dbReference type="Pfam" id="PF00561"/>
    </source>
</evidence>
<dbReference type="InterPro" id="IPR029058">
    <property type="entry name" value="AB_hydrolase_fold"/>
</dbReference>